<dbReference type="InterPro" id="IPR047589">
    <property type="entry name" value="DUF11_rpt"/>
</dbReference>
<dbReference type="InterPro" id="IPR002126">
    <property type="entry name" value="Cadherin-like_dom"/>
</dbReference>
<dbReference type="CDD" id="cd10283">
    <property type="entry name" value="MnuA_DNase1-like"/>
    <property type="match status" value="1"/>
</dbReference>
<dbReference type="PANTHER" id="PTHR42834">
    <property type="entry name" value="ENDONUCLEASE/EXONUCLEASE/PHOSPHATASE FAMILY PROTEIN (AFU_ORTHOLOGUE AFUA_3G09210)"/>
    <property type="match status" value="1"/>
</dbReference>
<evidence type="ECO:0000313" key="6">
    <source>
        <dbReference type="EMBL" id="QTA90511.1"/>
    </source>
</evidence>
<evidence type="ECO:0000259" key="4">
    <source>
        <dbReference type="PROSITE" id="PS51766"/>
    </source>
</evidence>
<dbReference type="GO" id="GO:0016020">
    <property type="term" value="C:membrane"/>
    <property type="evidence" value="ECO:0007669"/>
    <property type="project" value="InterPro"/>
</dbReference>
<dbReference type="SMART" id="SM00112">
    <property type="entry name" value="CA"/>
    <property type="match status" value="3"/>
</dbReference>
<dbReference type="Gene3D" id="2.60.40.60">
    <property type="entry name" value="Cadherins"/>
    <property type="match status" value="3"/>
</dbReference>
<dbReference type="PROSITE" id="PS51766">
    <property type="entry name" value="DOCKERIN"/>
    <property type="match status" value="1"/>
</dbReference>
<dbReference type="Pfam" id="PF13205">
    <property type="entry name" value="Big_5"/>
    <property type="match status" value="1"/>
</dbReference>
<proteinExistence type="predicted"/>
<dbReference type="InterPro" id="IPR036439">
    <property type="entry name" value="Dockerin_dom_sf"/>
</dbReference>
<feature type="domain" description="Cadherin" evidence="3">
    <location>
        <begin position="1302"/>
        <end position="1407"/>
    </location>
</feature>
<dbReference type="InterPro" id="IPR016134">
    <property type="entry name" value="Dockerin_dom"/>
</dbReference>
<sequence length="1929" mass="207858">MKNLAILFQTMAMVVLMLMGLIPGIVGVAHAQESLPVNIDFTGFAGNGFASDPSTGQLDSDSWIVKGLSDGDGTFGEEYENGDVYGDFIRGESPGGVSSGGVYAFDVGDGNLILGIQPMGTDFTPGEIILRIQNNTGSTVTKLDISYDMWHHNDQNRANFLNFAYSSDNSAYTDVSEFNFTTPEAADASPIWQSEKRSTLLSGLSIADDGFFYLRWQGDDVSGSGSRDEYGIDNVRVIVPPPEIFISEYIEGTSYNKAIELYNPTGADIDLSAGTYSLELYSDGDSTASQSLELTGIIPADDVFVLAHPSAGDTILAIADVTDASVINFNGDDAVVLRKNSTIIDVIGKIGKDPGTQWGSGDISTQNKTIRRKPDITSGDADPDDAFDPSVEWEGFPQDTFEGLGCHPAASCSGITRIHTIQGSSTTSPELGNTHTIKGIVVGDFQDTSDGLGGFFVQEEDADADTDTATSEGIFVYNHTADVNVGDQVQVTGTVQEYASDGTSLTQISSVTEVTLLSSGNPLPSAASVSLPVTDVSEWERYEGMRVSMSQTLYVTSLHNLGTYGEVSLSSDGRVTQFTHANTPDPDGYADHLAETEKRRIILDDAKTSVHPDPIIHPSPGVSASHTLRGGDSVSNLTGILDDRFGKYRIQPTKTIDFTPANPRPVSPSVDGRLRVASMNLLNYFDGSGGDVCGPSGNQECWGADNADEFTRQRDKTISAIITSDADIIGLMELENDSTSLQNLVDGINAVAGADAYNFIDTGIIGTNLIRVAMIYKASTVSAVGDYAILDRTAAPSGTTFYDNKNRPSLAQTFQETETGEIFTVVVSHLISKRSSCDESPYNDPDQSDGQGKCNGVRTKAAQALAAWIETDPTDSGDADILIIGDMNSYAREDPITSLIKADYTDLIAKFSGANAYSYVHDGQWGYLDHALSGECLTPQVAGASVWHINADEPELLDYNTENKSSAQISDLYNDDPYRASDHDPIVVGLNLGAAPSVRSVTPLNHAVNVPVNTDITIAFSEPVSVSGEWFQIVAETSGTRTVSDTVVSGGPTNWRIRPDTDFANGESVTITIFASKVADQDSTEDHLAEDYTWSFDMYDRDLFISEYVEGGSNDKAIELYNCTGSDIDLDSGNYMIEMYFNGKDSPDRTIALKGIVEDSSVFVIANSKASFISENEGPLSADQVDSNSIWFTGDDTVILRKGGPGGTILDVFGQLGYDPGDEWGSGLTSTMDNTLRRKSAICHGDRDPSDPFDPAAEWEGFANNTFDGLGAHTASCEPPDAPPESPIPNSACTDIILSGLTVVENQPVGTYVGTLSAVDPDPGDSHTFYRVVHIYNGWMNNNAFILERDGIIKRPYEGNILRTDEVFDYEKQNSYGIYIRCNDSTGGSCFKVFTLTVIDINEPPTGLALSYRWVDEELPAGTEVGFFTTLGDPDADETSSYTLVPGEGSEDNGLFSIRENILRTGRFFDYETEEKHDFNIRVRTSDKGGLNYEQCFTVILKDLNEPPTAISLNCTEVDENLQPPVTAVGTFSTEDINPDDHHTYTLVPGEGDADNELFRITGSTLCTRIRFDHEEKESYTIRVRTDDGHGGIFATHFNITVNDLNEPPALSAIPDQTANFSIAGDTDTHVAAFTISDPETPAAHLTLSAESSDPELMPPENIAFTGSGTARDVTLSPMPGISGTVIITVIVSDGELSVSTDFTLTVIRGPVLEESSVEPAYDPDTPLFPGDALTYAAVIPNTGDQKASHIVFTLSVPENTSYVPDSLDARVVRTSGDDEIEDTEFPVPAYNNDLNQIEWVGDIPAGVTVEIRFDVCINGDVQAGAVIPSPRWRIVHDPDGDGVSDAVAEYDETGDSEKRPPICIEIPDTECLRGDMNNNDMVDLSDAVLVLQILTQMREHGVSVCADVNSDGRVGMEEVIYIMRKISG</sequence>
<protein>
    <submittedName>
        <fullName evidence="6">Cadherin and dockerin domain-containing protein</fullName>
    </submittedName>
</protein>
<dbReference type="PROSITE" id="PS50268">
    <property type="entry name" value="CADHERIN_2"/>
    <property type="match status" value="3"/>
</dbReference>
<dbReference type="InterPro" id="IPR001322">
    <property type="entry name" value="Lamin_tail_dom"/>
</dbReference>
<dbReference type="PROSITE" id="PS51841">
    <property type="entry name" value="LTD"/>
    <property type="match status" value="2"/>
</dbReference>
<evidence type="ECO:0000313" key="7">
    <source>
        <dbReference type="Proteomes" id="UP000663722"/>
    </source>
</evidence>
<dbReference type="Gene3D" id="3.60.10.10">
    <property type="entry name" value="Endonuclease/exonuclease/phosphatase"/>
    <property type="match status" value="1"/>
</dbReference>
<dbReference type="NCBIfam" id="NF033681">
    <property type="entry name" value="ExeM_NucH_DNase"/>
    <property type="match status" value="1"/>
</dbReference>
<dbReference type="Proteomes" id="UP000663722">
    <property type="component" value="Chromosome"/>
</dbReference>
<dbReference type="Pfam" id="PF03372">
    <property type="entry name" value="Exo_endo_phos"/>
    <property type="match status" value="1"/>
</dbReference>
<dbReference type="GO" id="GO:0003824">
    <property type="term" value="F:catalytic activity"/>
    <property type="evidence" value="ECO:0007669"/>
    <property type="project" value="InterPro"/>
</dbReference>
<dbReference type="EMBL" id="CP061800">
    <property type="protein sequence ID" value="QTA90511.1"/>
    <property type="molecule type" value="Genomic_DNA"/>
</dbReference>
<feature type="domain" description="LTD" evidence="5">
    <location>
        <begin position="240"/>
        <end position="353"/>
    </location>
</feature>
<dbReference type="InterPro" id="IPR018247">
    <property type="entry name" value="EF_Hand_1_Ca_BS"/>
</dbReference>
<evidence type="ECO:0000259" key="5">
    <source>
        <dbReference type="PROSITE" id="PS51841"/>
    </source>
</evidence>
<dbReference type="SUPFAM" id="SSF63446">
    <property type="entry name" value="Type I dockerin domain"/>
    <property type="match status" value="1"/>
</dbReference>
<name>A0A975BRT6_9BACT</name>
<keyword evidence="7" id="KW-1185">Reference proteome</keyword>
<dbReference type="Gene3D" id="1.10.1330.10">
    <property type="entry name" value="Dockerin domain"/>
    <property type="match status" value="1"/>
</dbReference>
<dbReference type="InterPro" id="IPR032812">
    <property type="entry name" value="SbsA_Ig"/>
</dbReference>
<feature type="domain" description="Cadherin" evidence="3">
    <location>
        <begin position="1536"/>
        <end position="1611"/>
    </location>
</feature>
<dbReference type="Pfam" id="PF00932">
    <property type="entry name" value="LTD"/>
    <property type="match status" value="2"/>
</dbReference>
<accession>A0A975BRT6</accession>
<evidence type="ECO:0000259" key="3">
    <source>
        <dbReference type="PROSITE" id="PS50268"/>
    </source>
</evidence>
<dbReference type="InterPro" id="IPR005135">
    <property type="entry name" value="Endo/exonuclease/phosphatase"/>
</dbReference>
<dbReference type="GO" id="GO:0000272">
    <property type="term" value="P:polysaccharide catabolic process"/>
    <property type="evidence" value="ECO:0007669"/>
    <property type="project" value="InterPro"/>
</dbReference>
<keyword evidence="1" id="KW-0732">Signal</keyword>
<dbReference type="NCBIfam" id="TIGR01451">
    <property type="entry name" value="B_ant_repeat"/>
    <property type="match status" value="1"/>
</dbReference>
<organism evidence="6 7">
    <name type="scientific">Desulfonema magnum</name>
    <dbReference type="NCBI Taxonomy" id="45655"/>
    <lineage>
        <taxon>Bacteria</taxon>
        <taxon>Pseudomonadati</taxon>
        <taxon>Thermodesulfobacteriota</taxon>
        <taxon>Desulfobacteria</taxon>
        <taxon>Desulfobacterales</taxon>
        <taxon>Desulfococcaceae</taxon>
        <taxon>Desulfonema</taxon>
    </lineage>
</organism>
<evidence type="ECO:0000256" key="1">
    <source>
        <dbReference type="ARBA" id="ARBA00022729"/>
    </source>
</evidence>
<dbReference type="GO" id="GO:0007156">
    <property type="term" value="P:homophilic cell adhesion via plasma membrane adhesion molecules"/>
    <property type="evidence" value="ECO:0007669"/>
    <property type="project" value="InterPro"/>
</dbReference>
<dbReference type="InterPro" id="IPR047971">
    <property type="entry name" value="ExeM-like"/>
</dbReference>
<feature type="domain" description="Cadherin" evidence="3">
    <location>
        <begin position="1415"/>
        <end position="1527"/>
    </location>
</feature>
<dbReference type="SUPFAM" id="SSF56219">
    <property type="entry name" value="DNase I-like"/>
    <property type="match status" value="1"/>
</dbReference>
<feature type="region of interest" description="Disordered" evidence="2">
    <location>
        <begin position="609"/>
        <end position="629"/>
    </location>
</feature>
<dbReference type="SUPFAM" id="SSF49313">
    <property type="entry name" value="Cadherin-like"/>
    <property type="match status" value="3"/>
</dbReference>
<feature type="domain" description="Dockerin" evidence="4">
    <location>
        <begin position="1870"/>
        <end position="1929"/>
    </location>
</feature>
<evidence type="ECO:0000256" key="2">
    <source>
        <dbReference type="SAM" id="MobiDB-lite"/>
    </source>
</evidence>
<dbReference type="CDD" id="cd04486">
    <property type="entry name" value="YhcR_OBF_like"/>
    <property type="match status" value="1"/>
</dbReference>
<reference evidence="6" key="1">
    <citation type="journal article" date="2021" name="Microb. Physiol.">
        <title>Proteogenomic Insights into the Physiology of Marine, Sulfate-Reducing, Filamentous Desulfonema limicola and Desulfonema magnum.</title>
        <authorList>
            <person name="Schnaars V."/>
            <person name="Wohlbrand L."/>
            <person name="Scheve S."/>
            <person name="Hinrichs C."/>
            <person name="Reinhardt R."/>
            <person name="Rabus R."/>
        </authorList>
    </citation>
    <scope>NUCLEOTIDE SEQUENCE</scope>
    <source>
        <strain evidence="6">4be13</strain>
    </source>
</reference>
<feature type="domain" description="LTD" evidence="5">
    <location>
        <begin position="1095"/>
        <end position="1222"/>
    </location>
</feature>
<dbReference type="GO" id="GO:0005509">
    <property type="term" value="F:calcium ion binding"/>
    <property type="evidence" value="ECO:0007669"/>
    <property type="project" value="InterPro"/>
</dbReference>
<dbReference type="KEGG" id="dmm:dnm_065720"/>
<dbReference type="InterPro" id="IPR015919">
    <property type="entry name" value="Cadherin-like_sf"/>
</dbReference>
<dbReference type="PANTHER" id="PTHR42834:SF1">
    <property type="entry name" value="ENDONUCLEASE_EXONUCLEASE_PHOSPHATASE FAMILY PROTEIN (AFU_ORTHOLOGUE AFUA_3G09210)"/>
    <property type="match status" value="1"/>
</dbReference>
<dbReference type="RefSeq" id="WP_207678685.1">
    <property type="nucleotide sequence ID" value="NZ_CP061800.1"/>
</dbReference>
<dbReference type="Pfam" id="PF00028">
    <property type="entry name" value="Cadherin"/>
    <property type="match status" value="1"/>
</dbReference>
<dbReference type="PROSITE" id="PS00018">
    <property type="entry name" value="EF_HAND_1"/>
    <property type="match status" value="1"/>
</dbReference>
<dbReference type="InterPro" id="IPR036691">
    <property type="entry name" value="Endo/exonu/phosph_ase_sf"/>
</dbReference>
<dbReference type="CDD" id="cd11304">
    <property type="entry name" value="Cadherin_repeat"/>
    <property type="match status" value="2"/>
</dbReference>
<gene>
    <name evidence="6" type="ORF">dnm_065720</name>
</gene>